<dbReference type="EMBL" id="JPKY01000003">
    <property type="protein sequence ID" value="KFH48419.1"/>
    <property type="molecule type" value="Genomic_DNA"/>
</dbReference>
<comment type="caution">
    <text evidence="3">The sequence shown here is derived from an EMBL/GenBank/DDBJ whole genome shotgun (WGS) entry which is preliminary data.</text>
</comment>
<accession>A0A086TGD7</accession>
<keyword evidence="4" id="KW-1185">Reference proteome</keyword>
<name>A0A086TGD7_HAPC1</name>
<keyword evidence="1" id="KW-0175">Coiled coil</keyword>
<dbReference type="Proteomes" id="UP000029964">
    <property type="component" value="Unassembled WGS sequence"/>
</dbReference>
<feature type="region of interest" description="Disordered" evidence="2">
    <location>
        <begin position="464"/>
        <end position="562"/>
    </location>
</feature>
<dbReference type="HOGENOM" id="CLU_484800_0_0_1"/>
<evidence type="ECO:0000256" key="1">
    <source>
        <dbReference type="SAM" id="Coils"/>
    </source>
</evidence>
<dbReference type="AlphaFoldDB" id="A0A086TGD7"/>
<gene>
    <name evidence="3" type="ORF">ACRE_006900</name>
</gene>
<reference evidence="4" key="1">
    <citation type="journal article" date="2014" name="Genome Announc.">
        <title>Genome sequence and annotation of Acremonium chrysogenum, producer of the beta-lactam antibiotic cephalosporin C.</title>
        <authorList>
            <person name="Terfehr D."/>
            <person name="Dahlmann T.A."/>
            <person name="Specht T."/>
            <person name="Zadra I."/>
            <person name="Kuernsteiner H."/>
            <person name="Kueck U."/>
        </authorList>
    </citation>
    <scope>NUCLEOTIDE SEQUENCE [LARGE SCALE GENOMIC DNA]</scope>
    <source>
        <strain evidence="4">ATCC 11550 / CBS 779.69 / DSM 880 / IAM 14645 / JCM 23072 / IMI 49137</strain>
    </source>
</reference>
<protein>
    <submittedName>
        <fullName evidence="3">Uncharacterized protein</fullName>
    </submittedName>
</protein>
<sequence>MSAQAAPPTCGPEDATQAAREMLHNQGYETLDAFDRSILVAQHLLSPRRSRHGFLSIHETRIFSVNDISYHGIFYISYTNLTWYTRRQGFIRIPARFVSPAAIEFLGFIRSVAATMWEAWERKRTDDHQVRAISLDPEKAEEVGDVFFNFLVELVAAKSDCLASTRQGWAIGLRNYGVSPDVFRSFDIGWRPRGRERSVGQWVVGVMRQRAAALKRIREISLVRAREARREITAPSPCEKALTRAKGREKELQTVMKSDQRREERQNMEESSKRVAHAMDELKAALKENIIKVQQAKGECCKLVGSAVDDLVVDEALKEIDELERQALEESSHRVASAMTGLEAALREARGKGLQATGESGKRVGRAMAELVTALREAKGMGLRVGGKPGEPVGRALGQFMAALGEVHQKDQQARGDAGNGIGSPVDETTMEELVAALNERERQRRREPKEVIATETEFMAALSEAGKEEDDSREEAQEITRTMEEIKAALRRETEEKEEQAKGESIIEREGGLQRNSLASRSNDALQIPTASLTAMAPQSSSDGHTSGKRNCDGAFSPETI</sequence>
<feature type="compositionally biased region" description="Polar residues" evidence="2">
    <location>
        <begin position="515"/>
        <end position="546"/>
    </location>
</feature>
<evidence type="ECO:0000313" key="3">
    <source>
        <dbReference type="EMBL" id="KFH48419.1"/>
    </source>
</evidence>
<feature type="coiled-coil region" evidence="1">
    <location>
        <begin position="261"/>
        <end position="333"/>
    </location>
</feature>
<proteinExistence type="predicted"/>
<evidence type="ECO:0000313" key="4">
    <source>
        <dbReference type="Proteomes" id="UP000029964"/>
    </source>
</evidence>
<feature type="compositionally biased region" description="Basic and acidic residues" evidence="2">
    <location>
        <begin position="475"/>
        <end position="513"/>
    </location>
</feature>
<organism evidence="3 4">
    <name type="scientific">Hapsidospora chrysogenum (strain ATCC 11550 / CBS 779.69 / DSM 880 / IAM 14645 / JCM 23072 / IMI 49137)</name>
    <name type="common">Acremonium chrysogenum</name>
    <dbReference type="NCBI Taxonomy" id="857340"/>
    <lineage>
        <taxon>Eukaryota</taxon>
        <taxon>Fungi</taxon>
        <taxon>Dikarya</taxon>
        <taxon>Ascomycota</taxon>
        <taxon>Pezizomycotina</taxon>
        <taxon>Sordariomycetes</taxon>
        <taxon>Hypocreomycetidae</taxon>
        <taxon>Hypocreales</taxon>
        <taxon>Bionectriaceae</taxon>
        <taxon>Hapsidospora</taxon>
    </lineage>
</organism>
<evidence type="ECO:0000256" key="2">
    <source>
        <dbReference type="SAM" id="MobiDB-lite"/>
    </source>
</evidence>